<comment type="caution">
    <text evidence="5">The sequence shown here is derived from an EMBL/GenBank/DDBJ whole genome shotgun (WGS) entry which is preliminary data.</text>
</comment>
<evidence type="ECO:0000313" key="5">
    <source>
        <dbReference type="EMBL" id="MBB3048002.1"/>
    </source>
</evidence>
<dbReference type="SUPFAM" id="SSF46785">
    <property type="entry name" value="Winged helix' DNA-binding domain"/>
    <property type="match status" value="1"/>
</dbReference>
<protein>
    <submittedName>
        <fullName evidence="5">Lrp/AsnC family transcriptional regulator for asnA, asnC and gidA</fullName>
    </submittedName>
</protein>
<dbReference type="PROSITE" id="PS50956">
    <property type="entry name" value="HTH_ASNC_2"/>
    <property type="match status" value="1"/>
</dbReference>
<dbReference type="Pfam" id="PF13404">
    <property type="entry name" value="HTH_AsnC-type"/>
    <property type="match status" value="1"/>
</dbReference>
<dbReference type="InterPro" id="IPR000485">
    <property type="entry name" value="AsnC-type_HTH_dom"/>
</dbReference>
<dbReference type="SUPFAM" id="SSF54909">
    <property type="entry name" value="Dimeric alpha+beta barrel"/>
    <property type="match status" value="1"/>
</dbReference>
<keyword evidence="2" id="KW-0238">DNA-binding</keyword>
<dbReference type="PANTHER" id="PTHR30154:SF34">
    <property type="entry name" value="TRANSCRIPTIONAL REGULATOR AZLB"/>
    <property type="match status" value="1"/>
</dbReference>
<dbReference type="AlphaFoldDB" id="A0A7W4Z6A7"/>
<dbReference type="Gene3D" id="3.30.70.920">
    <property type="match status" value="1"/>
</dbReference>
<dbReference type="PANTHER" id="PTHR30154">
    <property type="entry name" value="LEUCINE-RESPONSIVE REGULATORY PROTEIN"/>
    <property type="match status" value="1"/>
</dbReference>
<dbReference type="GO" id="GO:0005829">
    <property type="term" value="C:cytosol"/>
    <property type="evidence" value="ECO:0007669"/>
    <property type="project" value="TreeGrafter"/>
</dbReference>
<gene>
    <name evidence="5" type="ORF">FHR99_002268</name>
</gene>
<keyword evidence="1" id="KW-0805">Transcription regulation</keyword>
<dbReference type="InterPro" id="IPR011008">
    <property type="entry name" value="Dimeric_a/b-barrel"/>
</dbReference>
<keyword evidence="6" id="KW-1185">Reference proteome</keyword>
<feature type="domain" description="HTH asnC-type" evidence="4">
    <location>
        <begin position="21"/>
        <end position="81"/>
    </location>
</feature>
<evidence type="ECO:0000256" key="1">
    <source>
        <dbReference type="ARBA" id="ARBA00023015"/>
    </source>
</evidence>
<dbReference type="EMBL" id="JACHWY010000002">
    <property type="protein sequence ID" value="MBB3048002.1"/>
    <property type="molecule type" value="Genomic_DNA"/>
</dbReference>
<dbReference type="GO" id="GO:0043200">
    <property type="term" value="P:response to amino acid"/>
    <property type="evidence" value="ECO:0007669"/>
    <property type="project" value="TreeGrafter"/>
</dbReference>
<dbReference type="RefSeq" id="WP_246386757.1">
    <property type="nucleotide sequence ID" value="NZ_JACHWY010000002.1"/>
</dbReference>
<name>A0A7W4Z6A7_9GAMM</name>
<dbReference type="GO" id="GO:0043565">
    <property type="term" value="F:sequence-specific DNA binding"/>
    <property type="evidence" value="ECO:0007669"/>
    <property type="project" value="InterPro"/>
</dbReference>
<dbReference type="Proteomes" id="UP000537130">
    <property type="component" value="Unassembled WGS sequence"/>
</dbReference>
<evidence type="ECO:0000256" key="3">
    <source>
        <dbReference type="ARBA" id="ARBA00023163"/>
    </source>
</evidence>
<dbReference type="InterPro" id="IPR036390">
    <property type="entry name" value="WH_DNA-bd_sf"/>
</dbReference>
<dbReference type="InterPro" id="IPR036388">
    <property type="entry name" value="WH-like_DNA-bd_sf"/>
</dbReference>
<evidence type="ECO:0000256" key="2">
    <source>
        <dbReference type="ARBA" id="ARBA00023125"/>
    </source>
</evidence>
<proteinExistence type="predicted"/>
<dbReference type="Gene3D" id="1.10.10.10">
    <property type="entry name" value="Winged helix-like DNA-binding domain superfamily/Winged helix DNA-binding domain"/>
    <property type="match status" value="1"/>
</dbReference>
<evidence type="ECO:0000259" key="4">
    <source>
        <dbReference type="PROSITE" id="PS50956"/>
    </source>
</evidence>
<dbReference type="InterPro" id="IPR019887">
    <property type="entry name" value="Tscrpt_reg_AsnC/Lrp_C"/>
</dbReference>
<dbReference type="SMART" id="SM00344">
    <property type="entry name" value="HTH_ASNC"/>
    <property type="match status" value="1"/>
</dbReference>
<sequence length="178" mass="19540">MAEGVLKDAVAERIPMHSLQMDEADHKLVSLLRQDGRMPFKTLAEKTGLTENTVRSRLRRLEEQDLLRVVAVTDFEAAGFSLMLAVGVQVEGRSAAEVAADLANFPEVFSVCQVVGSHDIECLMVAEDQEAVSQLITQRLAAVPGVRRLLPAMAIDVLKNQPNWVLFDKSRTAEGKDA</sequence>
<dbReference type="PRINTS" id="PR00033">
    <property type="entry name" value="HTHASNC"/>
</dbReference>
<dbReference type="Pfam" id="PF01037">
    <property type="entry name" value="AsnC_trans_reg"/>
    <property type="match status" value="1"/>
</dbReference>
<keyword evidence="3" id="KW-0804">Transcription</keyword>
<organism evidence="5 6">
    <name type="scientific">Litorivivens lipolytica</name>
    <dbReference type="NCBI Taxonomy" id="1524264"/>
    <lineage>
        <taxon>Bacteria</taxon>
        <taxon>Pseudomonadati</taxon>
        <taxon>Pseudomonadota</taxon>
        <taxon>Gammaproteobacteria</taxon>
        <taxon>Litorivivens</taxon>
    </lineage>
</organism>
<reference evidence="5 6" key="1">
    <citation type="submission" date="2020-08" db="EMBL/GenBank/DDBJ databases">
        <title>Genomic Encyclopedia of Type Strains, Phase III (KMG-III): the genomes of soil and plant-associated and newly described type strains.</title>
        <authorList>
            <person name="Whitman W."/>
        </authorList>
    </citation>
    <scope>NUCLEOTIDE SEQUENCE [LARGE SCALE GENOMIC DNA]</scope>
    <source>
        <strain evidence="5 6">CECT 8654</strain>
    </source>
</reference>
<dbReference type="InterPro" id="IPR019888">
    <property type="entry name" value="Tscrpt_reg_AsnC-like"/>
</dbReference>
<evidence type="ECO:0000313" key="6">
    <source>
        <dbReference type="Proteomes" id="UP000537130"/>
    </source>
</evidence>
<accession>A0A7W4Z6A7</accession>